<sequence length="319" mass="35389">MVVDRVVAKVAEKSKKAGVELVGLEGGAIQIPSPFEARSQGVVSEFDIGITNKDKVRSRIEAQAVEVTAAGIFPPKIRVQVQDFSVVLHSEDVPEDFPFGGFRSGSFMSAPMSLLSPESALRESYGRLEALFDENEVDADFNFSGYVSVPVGGDVTVDALLYTERLDNGKRALRFKVEDLEQIRDKAQLNVSDAMLEILATYPLRAPVIMYLSDDARKRAKEKKVANSQFPEDAYRHVNWSYELTKVFGGGFAKLVTDAHETLDGNTKQERLMDYHNNAVAREFALSGVARNQLEKLILNDPRVIRSPDEVDGYVGLKR</sequence>
<reference evidence="4" key="1">
    <citation type="journal article" date="2019" name="Int. J. Syst. Evol. Microbiol.">
        <title>The Global Catalogue of Microorganisms (GCM) 10K type strain sequencing project: providing services to taxonomists for standard genome sequencing and annotation.</title>
        <authorList>
            <consortium name="The Broad Institute Genomics Platform"/>
            <consortium name="The Broad Institute Genome Sequencing Center for Infectious Disease"/>
            <person name="Wu L."/>
            <person name="Ma J."/>
        </authorList>
    </citation>
    <scope>NUCLEOTIDE SEQUENCE [LARGE SCALE GENOMIC DNA]</scope>
    <source>
        <strain evidence="4">CCUG 57942</strain>
    </source>
</reference>
<evidence type="ECO:0000313" key="4">
    <source>
        <dbReference type="Proteomes" id="UP001597389"/>
    </source>
</evidence>
<keyword evidence="1" id="KW-0175">Coiled coil</keyword>
<evidence type="ECO:0000259" key="2">
    <source>
        <dbReference type="Pfam" id="PF22322"/>
    </source>
</evidence>
<evidence type="ECO:0000313" key="3">
    <source>
        <dbReference type="EMBL" id="MFD2158273.1"/>
    </source>
</evidence>
<accession>A0ABW4Z8N2</accession>
<dbReference type="EMBL" id="JBHUJB010000021">
    <property type="protein sequence ID" value="MFD2158273.1"/>
    <property type="molecule type" value="Genomic_DNA"/>
</dbReference>
<dbReference type="RefSeq" id="WP_377177610.1">
    <property type="nucleotide sequence ID" value="NZ_JBHUJB010000021.1"/>
</dbReference>
<feature type="domain" description="DUF6973" evidence="2">
    <location>
        <begin position="198"/>
        <end position="290"/>
    </location>
</feature>
<dbReference type="Proteomes" id="UP001597389">
    <property type="component" value="Unassembled WGS sequence"/>
</dbReference>
<dbReference type="InterPro" id="IPR054246">
    <property type="entry name" value="DUF6973"/>
</dbReference>
<evidence type="ECO:0000256" key="1">
    <source>
        <dbReference type="SAM" id="Coils"/>
    </source>
</evidence>
<feature type="coiled-coil region" evidence="1">
    <location>
        <begin position="170"/>
        <end position="197"/>
    </location>
</feature>
<protein>
    <submittedName>
        <fullName evidence="3">DUF6973 domain-containing protein</fullName>
    </submittedName>
</protein>
<comment type="caution">
    <text evidence="3">The sequence shown here is derived from an EMBL/GenBank/DDBJ whole genome shotgun (WGS) entry which is preliminary data.</text>
</comment>
<gene>
    <name evidence="3" type="ORF">ACFSW8_05130</name>
</gene>
<keyword evidence="4" id="KW-1185">Reference proteome</keyword>
<name>A0ABW4Z8N2_9BACT</name>
<proteinExistence type="predicted"/>
<organism evidence="3 4">
    <name type="scientific">Rubritalea tangerina</name>
    <dbReference type="NCBI Taxonomy" id="430798"/>
    <lineage>
        <taxon>Bacteria</taxon>
        <taxon>Pseudomonadati</taxon>
        <taxon>Verrucomicrobiota</taxon>
        <taxon>Verrucomicrobiia</taxon>
        <taxon>Verrucomicrobiales</taxon>
        <taxon>Rubritaleaceae</taxon>
        <taxon>Rubritalea</taxon>
    </lineage>
</organism>
<dbReference type="Pfam" id="PF22322">
    <property type="entry name" value="DUF6973"/>
    <property type="match status" value="1"/>
</dbReference>